<dbReference type="PANTHER" id="PTHR11153">
    <property type="entry name" value="SIDEROFLEXIN"/>
    <property type="match status" value="1"/>
</dbReference>
<feature type="transmembrane region" description="Helical" evidence="9">
    <location>
        <begin position="185"/>
        <end position="205"/>
    </location>
</feature>
<dbReference type="EMBL" id="JAEPRB010000134">
    <property type="protein sequence ID" value="KAG2220632.1"/>
    <property type="molecule type" value="Genomic_DNA"/>
</dbReference>
<dbReference type="NCBIfam" id="TIGR00798">
    <property type="entry name" value="mtc"/>
    <property type="match status" value="1"/>
</dbReference>
<evidence type="ECO:0000256" key="3">
    <source>
        <dbReference type="ARBA" id="ARBA00022448"/>
    </source>
</evidence>
<dbReference type="GO" id="GO:1990542">
    <property type="term" value="P:mitochondrial transmembrane transport"/>
    <property type="evidence" value="ECO:0007669"/>
    <property type="project" value="TreeGrafter"/>
</dbReference>
<dbReference type="GO" id="GO:0005743">
    <property type="term" value="C:mitochondrial inner membrane"/>
    <property type="evidence" value="ECO:0007669"/>
    <property type="project" value="TreeGrafter"/>
</dbReference>
<feature type="transmembrane region" description="Helical" evidence="9">
    <location>
        <begin position="152"/>
        <end position="173"/>
    </location>
</feature>
<organism evidence="10 11">
    <name type="scientific">Circinella minor</name>
    <dbReference type="NCBI Taxonomy" id="1195481"/>
    <lineage>
        <taxon>Eukaryota</taxon>
        <taxon>Fungi</taxon>
        <taxon>Fungi incertae sedis</taxon>
        <taxon>Mucoromycota</taxon>
        <taxon>Mucoromycotina</taxon>
        <taxon>Mucoromycetes</taxon>
        <taxon>Mucorales</taxon>
        <taxon>Lichtheimiaceae</taxon>
        <taxon>Circinella</taxon>
    </lineage>
</organism>
<reference evidence="10 11" key="1">
    <citation type="submission" date="2020-12" db="EMBL/GenBank/DDBJ databases">
        <title>Metabolic potential, ecology and presence of endohyphal bacteria is reflected in genomic diversity of Mucoromycotina.</title>
        <authorList>
            <person name="Muszewska A."/>
            <person name="Okrasinska A."/>
            <person name="Steczkiewicz K."/>
            <person name="Drgas O."/>
            <person name="Orlowska M."/>
            <person name="Perlinska-Lenart U."/>
            <person name="Aleksandrzak-Piekarczyk T."/>
            <person name="Szatraj K."/>
            <person name="Zielenkiewicz U."/>
            <person name="Pilsyk S."/>
            <person name="Malc E."/>
            <person name="Mieczkowski P."/>
            <person name="Kruszewska J.S."/>
            <person name="Biernat P."/>
            <person name="Pawlowska J."/>
        </authorList>
    </citation>
    <scope>NUCLEOTIDE SEQUENCE [LARGE SCALE GENOMIC DNA]</scope>
    <source>
        <strain evidence="10 11">CBS 142.35</strain>
    </source>
</reference>
<feature type="transmembrane region" description="Helical" evidence="9">
    <location>
        <begin position="273"/>
        <end position="297"/>
    </location>
</feature>
<keyword evidence="5" id="KW-0029">Amino-acid transport</keyword>
<evidence type="ECO:0000256" key="2">
    <source>
        <dbReference type="ARBA" id="ARBA00005974"/>
    </source>
</evidence>
<dbReference type="GO" id="GO:0015075">
    <property type="term" value="F:monoatomic ion transmembrane transporter activity"/>
    <property type="evidence" value="ECO:0007669"/>
    <property type="project" value="InterPro"/>
</dbReference>
<gene>
    <name evidence="10" type="ORF">INT45_014062</name>
</gene>
<protein>
    <recommendedName>
        <fullName evidence="9">Sidoreflexin</fullName>
    </recommendedName>
</protein>
<dbReference type="OrthoDB" id="6608471at2759"/>
<proteinExistence type="inferred from homology"/>
<evidence type="ECO:0000256" key="7">
    <source>
        <dbReference type="ARBA" id="ARBA00023128"/>
    </source>
</evidence>
<sequence length="332" mass="36333">MIVKTYKNYFVLYKKASQDILSRPIGVVSVILWMSLMSGITLFVSKQQLQNAKNLLEQYKANPAMQVDTERLWKAKKVVDSTLHPDTGEAILLPFRMSCFVPTNMILVLGMLTPNPTIKTTIFWQWANQSVNVAFNSANANKSTPMNWSETAVAYVSAVFSSCAIAVGLNQAVPRLNIAASTKRVLMKLVPFTAVAAAGTVNVFAMRGKEISQGIDVYNEDNELVGKSKTAGLAAVSQVALSRVLTNAPTLVVPPLIMDNLSQKPFFKANPKALLPINFGLIALSMFTSLPLAIATFPQISSLNTSSMEKEFQNLTDSEGKPVTRLYYNKGL</sequence>
<comment type="similarity">
    <text evidence="2 9">Belongs to the sideroflexin family.</text>
</comment>
<dbReference type="InterPro" id="IPR004686">
    <property type="entry name" value="Mtc"/>
</dbReference>
<evidence type="ECO:0000256" key="4">
    <source>
        <dbReference type="ARBA" id="ARBA00022692"/>
    </source>
</evidence>
<evidence type="ECO:0000256" key="6">
    <source>
        <dbReference type="ARBA" id="ARBA00022989"/>
    </source>
</evidence>
<accession>A0A8H7S2M4</accession>
<keyword evidence="4 9" id="KW-0812">Transmembrane</keyword>
<comment type="caution">
    <text evidence="10">The sequence shown here is derived from an EMBL/GenBank/DDBJ whole genome shotgun (WGS) entry which is preliminary data.</text>
</comment>
<keyword evidence="7 9" id="KW-0496">Mitochondrion</keyword>
<dbReference type="Proteomes" id="UP000646827">
    <property type="component" value="Unassembled WGS sequence"/>
</dbReference>
<evidence type="ECO:0000313" key="10">
    <source>
        <dbReference type="EMBL" id="KAG2220632.1"/>
    </source>
</evidence>
<evidence type="ECO:0000256" key="9">
    <source>
        <dbReference type="RuleBase" id="RU362000"/>
    </source>
</evidence>
<keyword evidence="6 9" id="KW-1133">Transmembrane helix</keyword>
<keyword evidence="8 9" id="KW-0472">Membrane</keyword>
<keyword evidence="11" id="KW-1185">Reference proteome</keyword>
<comment type="subcellular location">
    <subcellularLocation>
        <location evidence="1 9">Mitochondrion membrane</location>
        <topology evidence="1 9">Multi-pass membrane protein</topology>
    </subcellularLocation>
</comment>
<evidence type="ECO:0000256" key="8">
    <source>
        <dbReference type="ARBA" id="ARBA00023136"/>
    </source>
</evidence>
<dbReference type="PANTHER" id="PTHR11153:SF6">
    <property type="entry name" value="SIDEROFLEXIN-5"/>
    <property type="match status" value="1"/>
</dbReference>
<feature type="transmembrane region" description="Helical" evidence="9">
    <location>
        <begin position="20"/>
        <end position="44"/>
    </location>
</feature>
<evidence type="ECO:0000313" key="11">
    <source>
        <dbReference type="Proteomes" id="UP000646827"/>
    </source>
</evidence>
<name>A0A8H7S2M4_9FUNG</name>
<dbReference type="Pfam" id="PF03820">
    <property type="entry name" value="SFXNs"/>
    <property type="match status" value="1"/>
</dbReference>
<dbReference type="GO" id="GO:0006865">
    <property type="term" value="P:amino acid transport"/>
    <property type="evidence" value="ECO:0007669"/>
    <property type="project" value="UniProtKB-KW"/>
</dbReference>
<evidence type="ECO:0000256" key="5">
    <source>
        <dbReference type="ARBA" id="ARBA00022970"/>
    </source>
</evidence>
<evidence type="ECO:0000256" key="1">
    <source>
        <dbReference type="ARBA" id="ARBA00004225"/>
    </source>
</evidence>
<dbReference type="AlphaFoldDB" id="A0A8H7S2M4"/>
<keyword evidence="3" id="KW-0813">Transport</keyword>